<name>A0A0L0G458_9EUKA</name>
<feature type="compositionally biased region" description="Polar residues" evidence="1">
    <location>
        <begin position="367"/>
        <end position="377"/>
    </location>
</feature>
<feature type="compositionally biased region" description="Polar residues" evidence="1">
    <location>
        <begin position="340"/>
        <end position="358"/>
    </location>
</feature>
<dbReference type="PANTHER" id="PTHR35140">
    <property type="entry name" value="MITOTIC CHECK POINT PROTEIN BFA1"/>
    <property type="match status" value="1"/>
</dbReference>
<feature type="region of interest" description="Disordered" evidence="1">
    <location>
        <begin position="567"/>
        <end position="613"/>
    </location>
</feature>
<dbReference type="OrthoDB" id="19159at2759"/>
<dbReference type="AlphaFoldDB" id="A0A0L0G458"/>
<feature type="compositionally biased region" description="Low complexity" evidence="1">
    <location>
        <begin position="473"/>
        <end position="485"/>
    </location>
</feature>
<feature type="region of interest" description="Disordered" evidence="1">
    <location>
        <begin position="628"/>
        <end position="677"/>
    </location>
</feature>
<dbReference type="GeneID" id="25905211"/>
<feature type="compositionally biased region" description="Polar residues" evidence="1">
    <location>
        <begin position="646"/>
        <end position="658"/>
    </location>
</feature>
<evidence type="ECO:0000256" key="1">
    <source>
        <dbReference type="SAM" id="MobiDB-lite"/>
    </source>
</evidence>
<feature type="region of interest" description="Disordered" evidence="1">
    <location>
        <begin position="1044"/>
        <end position="1067"/>
    </location>
</feature>
<dbReference type="EMBL" id="KQ241871">
    <property type="protein sequence ID" value="KNC83018.1"/>
    <property type="molecule type" value="Genomic_DNA"/>
</dbReference>
<sequence length="1131" mass="122169">MYQTPTSMIYSNYHGQGAHGTTVINMDERPGCDIAQSYISTGSYQGISHGATTLNTEQAYTQIMMQPPIPHPLETPSTTAVRYQQTCLAMPSRMERSTPTPIHHTYAKSLYNTDSPEQRASTYNVPLFNPLPGQTTHSHILPSSENLAAPQTHKQPLNSATVPVTSIYRHVDLVKDLAQTNLTGRVAASFSEGLGCPDEVYGLSRTRGRDSDTPQLDFNQGLVPHSHPLNVTEDLDWGSDSEGDEAISKPILAHGFSSGETKANSSLAFKLKTNASLSQPTTSVGTRSEPLMPIQGKRGFISAEDYMQTTGSAANSPASHRSSILRQESTPTPHFHNATLHLQSLTSHPVSLPNSPKHTSIPPLHSHPNTPSASQKRSNMGFISASDFASVTATDSNWFRSPQNVASTTSCAVNNNDIANRLGVTVPLSCARVISPELNGRASATNETSRTSLTHALGATSSLADTHISSIDNKSPTSSNNPNDSPGHEMPQLFPTPVAVSDKQLQNDRLRRWASLAVSEGSIDESAGLDLGNFGATGHGCDRIDASVVVGYTRRIQFSGCITAEGAEGTDARNGNPRFDREESGCLNQGNGYGEGESWERKNDSSIHPQHIIPTSTSGLFATALQSHASGDTDTARSRSRPLISASPTTGDQQQAELQPSPLETPAEEASDSDYEQGLEWPQQVRLASRWEDVELPTGGLTMNMLAVQARANDPSKQMGVGPNSRLRVVQGRSSPPSHDALNRLSGEWENDNYTTTSSIMSYTMSQSQSQTSAVPGEGHAHSDNLDQACTSGGTTENITSPELSGLRLPSKGEKLRLRLPQPDAREPANFDSCTDVSDGFDFDTDTESDVNDSGSMLGSSAGRAMAGIGIRSTSGSFDCTLTDRRLGSASFDAVGTRDVVSVAHSPSASRMFGTQLDSQLHDMYQPKVPLDHRLNPCLRIARPSQLGEGMRTEPMLIQSTMAPIGRQVVGSMVYNPTTQSWEGNEEALLDFDDTRLSARPTRTVPALITSLGKTGALSKEVKGMIFDSERACWRGNEEDVLDLSDSDWSENDGSDSNDTRDENSLLTPSNVYAKDYTQAFTITSELRKQWSESETQHQRLGLWNQSVEAKGNHLSVAWAVRELDVIRQLS</sequence>
<protein>
    <submittedName>
        <fullName evidence="2">Uncharacterized protein</fullName>
    </submittedName>
</protein>
<dbReference type="RefSeq" id="XP_014156920.1">
    <property type="nucleotide sequence ID" value="XM_014301445.1"/>
</dbReference>
<dbReference type="GO" id="GO:0001100">
    <property type="term" value="P:negative regulation of exit from mitosis"/>
    <property type="evidence" value="ECO:0007669"/>
    <property type="project" value="InterPro"/>
</dbReference>
<organism evidence="2 3">
    <name type="scientific">Sphaeroforma arctica JP610</name>
    <dbReference type="NCBI Taxonomy" id="667725"/>
    <lineage>
        <taxon>Eukaryota</taxon>
        <taxon>Ichthyosporea</taxon>
        <taxon>Ichthyophonida</taxon>
        <taxon>Sphaeroforma</taxon>
    </lineage>
</organism>
<evidence type="ECO:0000313" key="2">
    <source>
        <dbReference type="EMBL" id="KNC83018.1"/>
    </source>
</evidence>
<evidence type="ECO:0000313" key="3">
    <source>
        <dbReference type="Proteomes" id="UP000054560"/>
    </source>
</evidence>
<feature type="compositionally biased region" description="Polar residues" evidence="1">
    <location>
        <begin position="310"/>
        <end position="332"/>
    </location>
</feature>
<feature type="compositionally biased region" description="Acidic residues" evidence="1">
    <location>
        <begin position="1044"/>
        <end position="1056"/>
    </location>
</feature>
<dbReference type="GO" id="GO:0005096">
    <property type="term" value="F:GTPase activator activity"/>
    <property type="evidence" value="ECO:0007669"/>
    <property type="project" value="InterPro"/>
</dbReference>
<proteinExistence type="predicted"/>
<feature type="region of interest" description="Disordered" evidence="1">
    <location>
        <begin position="467"/>
        <end position="494"/>
    </location>
</feature>
<dbReference type="InterPro" id="IPR034586">
    <property type="entry name" value="Bfa1/Byr4"/>
</dbReference>
<gene>
    <name evidence="2" type="ORF">SARC_04707</name>
</gene>
<reference evidence="2 3" key="1">
    <citation type="submission" date="2011-02" db="EMBL/GenBank/DDBJ databases">
        <title>The Genome Sequence of Sphaeroforma arctica JP610.</title>
        <authorList>
            <consortium name="The Broad Institute Genome Sequencing Platform"/>
            <person name="Russ C."/>
            <person name="Cuomo C."/>
            <person name="Young S.K."/>
            <person name="Zeng Q."/>
            <person name="Gargeya S."/>
            <person name="Alvarado L."/>
            <person name="Berlin A."/>
            <person name="Chapman S.B."/>
            <person name="Chen Z."/>
            <person name="Freedman E."/>
            <person name="Gellesch M."/>
            <person name="Goldberg J."/>
            <person name="Griggs A."/>
            <person name="Gujja S."/>
            <person name="Heilman E."/>
            <person name="Heiman D."/>
            <person name="Howarth C."/>
            <person name="Mehta T."/>
            <person name="Neiman D."/>
            <person name="Pearson M."/>
            <person name="Roberts A."/>
            <person name="Saif S."/>
            <person name="Shea T."/>
            <person name="Shenoy N."/>
            <person name="Sisk P."/>
            <person name="Stolte C."/>
            <person name="Sykes S."/>
            <person name="White J."/>
            <person name="Yandava C."/>
            <person name="Burger G."/>
            <person name="Gray M.W."/>
            <person name="Holland P.W.H."/>
            <person name="King N."/>
            <person name="Lang F.B.F."/>
            <person name="Roger A.J."/>
            <person name="Ruiz-Trillo I."/>
            <person name="Haas B."/>
            <person name="Nusbaum C."/>
            <person name="Birren B."/>
        </authorList>
    </citation>
    <scope>NUCLEOTIDE SEQUENCE [LARGE SCALE GENOMIC DNA]</scope>
    <source>
        <strain evidence="2 3">JP610</strain>
    </source>
</reference>
<dbReference type="PANTHER" id="PTHR35140:SF1">
    <property type="entry name" value="MITOTIC CHECK POINT PROTEIN BFA1"/>
    <property type="match status" value="1"/>
</dbReference>
<keyword evidence="3" id="KW-1185">Reference proteome</keyword>
<feature type="compositionally biased region" description="Polar residues" evidence="1">
    <location>
        <begin position="786"/>
        <end position="803"/>
    </location>
</feature>
<dbReference type="Proteomes" id="UP000054560">
    <property type="component" value="Unassembled WGS sequence"/>
</dbReference>
<accession>A0A0L0G458</accession>
<feature type="region of interest" description="Disordered" evidence="1">
    <location>
        <begin position="767"/>
        <end position="808"/>
    </location>
</feature>
<feature type="region of interest" description="Disordered" evidence="1">
    <location>
        <begin position="310"/>
        <end position="377"/>
    </location>
</feature>
<feature type="compositionally biased region" description="Acidic residues" evidence="1">
    <location>
        <begin position="666"/>
        <end position="677"/>
    </location>
</feature>